<dbReference type="AlphaFoldDB" id="A0A3S5CJT7"/>
<accession>A0A3S5CJT7</accession>
<comment type="caution">
    <text evidence="2">The sequence shown here is derived from an EMBL/GenBank/DDBJ whole genome shotgun (WGS) entry which is preliminary data.</text>
</comment>
<feature type="region of interest" description="Disordered" evidence="1">
    <location>
        <begin position="26"/>
        <end position="72"/>
    </location>
</feature>
<feature type="compositionally biased region" description="Low complexity" evidence="1">
    <location>
        <begin position="26"/>
        <end position="36"/>
    </location>
</feature>
<protein>
    <submittedName>
        <fullName evidence="2">Uncharacterized protein</fullName>
    </submittedName>
</protein>
<reference evidence="2" key="1">
    <citation type="submission" date="2018-11" db="EMBL/GenBank/DDBJ databases">
        <authorList>
            <consortium name="Pathogen Informatics"/>
        </authorList>
    </citation>
    <scope>NUCLEOTIDE SEQUENCE</scope>
</reference>
<feature type="region of interest" description="Disordered" evidence="1">
    <location>
        <begin position="126"/>
        <end position="156"/>
    </location>
</feature>
<organism evidence="2 3">
    <name type="scientific">Protopolystoma xenopodis</name>
    <dbReference type="NCBI Taxonomy" id="117903"/>
    <lineage>
        <taxon>Eukaryota</taxon>
        <taxon>Metazoa</taxon>
        <taxon>Spiralia</taxon>
        <taxon>Lophotrochozoa</taxon>
        <taxon>Platyhelminthes</taxon>
        <taxon>Monogenea</taxon>
        <taxon>Polyopisthocotylea</taxon>
        <taxon>Polystomatidea</taxon>
        <taxon>Polystomatidae</taxon>
        <taxon>Protopolystoma</taxon>
    </lineage>
</organism>
<gene>
    <name evidence="2" type="ORF">PXEA_LOCUS20676</name>
</gene>
<evidence type="ECO:0000313" key="3">
    <source>
        <dbReference type="Proteomes" id="UP000784294"/>
    </source>
</evidence>
<feature type="region of interest" description="Disordered" evidence="1">
    <location>
        <begin position="209"/>
        <end position="247"/>
    </location>
</feature>
<dbReference type="Proteomes" id="UP000784294">
    <property type="component" value="Unassembled WGS sequence"/>
</dbReference>
<name>A0A3S5CJT7_9PLAT</name>
<keyword evidence="3" id="KW-1185">Reference proteome</keyword>
<feature type="compositionally biased region" description="Basic and acidic residues" evidence="1">
    <location>
        <begin position="209"/>
        <end position="235"/>
    </location>
</feature>
<feature type="compositionally biased region" description="Low complexity" evidence="1">
    <location>
        <begin position="132"/>
        <end position="150"/>
    </location>
</feature>
<evidence type="ECO:0000313" key="2">
    <source>
        <dbReference type="EMBL" id="VEL27236.1"/>
    </source>
</evidence>
<dbReference type="EMBL" id="CAAALY010085825">
    <property type="protein sequence ID" value="VEL27236.1"/>
    <property type="molecule type" value="Genomic_DNA"/>
</dbReference>
<feature type="non-terminal residue" evidence="2">
    <location>
        <position position="505"/>
    </location>
</feature>
<evidence type="ECO:0000256" key="1">
    <source>
        <dbReference type="SAM" id="MobiDB-lite"/>
    </source>
</evidence>
<sequence>MPSLHDDSLPSSEATSDVFVTLASSQSSQVSQMASSFGDSDSRGGLVSLQPRRRAKTSPAPLTDDSTSLRGRTTTVWPGLELPVAVAMAMAVLTSSPSSQSEWYWRTVTDSPTPDTATSQARLKMAELDDVSTTPRPRNTPTPTSGRPPSVAASSRPIQLEVVRQADSCWLTSLAELEMIRQVCLDDQLRLSERGAPNERHLIGRNEKMYSTREDDGETKWRRQRGEERREEQKARTRRGPVCVGEDEMGDWESTSGLLEANSTSKSLWLPSEREIRLLLSDELAQLCAKEWIIPSLLLVQAQLTLDTITSASFTSFVTSPSRPASPEASSFFASEAATLSVASISLPPATDTLDIGSCLLITRTSRFSCDELPSATGIGWDGVEPDRGQTDRFFETSTNNTLPFVFCGVVTRQPIVMPPGDHDDASSCQSSGCNSVRKHGWHWQQLQQQQRPQQQETPSRRTALLDVSLRMHGETVSHQSGRMAYELSVALTEMNIFNLALAST</sequence>
<proteinExistence type="predicted"/>